<dbReference type="Gene3D" id="3.30.420.10">
    <property type="entry name" value="Ribonuclease H-like superfamily/Ribonuclease H"/>
    <property type="match status" value="1"/>
</dbReference>
<dbReference type="InterPro" id="IPR012337">
    <property type="entry name" value="RNaseH-like_sf"/>
</dbReference>
<evidence type="ECO:0000313" key="3">
    <source>
        <dbReference type="EMBL" id="GLS74614.1"/>
    </source>
</evidence>
<dbReference type="SUPFAM" id="SSF53098">
    <property type="entry name" value="Ribonuclease H-like"/>
    <property type="match status" value="1"/>
</dbReference>
<evidence type="ECO:0000256" key="1">
    <source>
        <dbReference type="ARBA" id="ARBA00009277"/>
    </source>
</evidence>
<dbReference type="GO" id="GO:0003676">
    <property type="term" value="F:nucleic acid binding"/>
    <property type="evidence" value="ECO:0007669"/>
    <property type="project" value="InterPro"/>
</dbReference>
<comment type="caution">
    <text evidence="3">The sequence shown here is derived from an EMBL/GenBank/DDBJ whole genome shotgun (WGS) entry which is preliminary data.</text>
</comment>
<sequence length="499" mass="56575">MLVVETVAKIRRAYFVQQKPIKQICRELRVSRKVVRKVIRSEATAFRYTRAIQPAPKLGSWRDELDRMLLANASKARRERLTLTRVYEALRDLGYEGGYDTVRRYAKGWKRERTAVTAQAFVPLSFAPGEAYQFDWSHETVLIGGTTTEIKVAHVRLCHARMPFVRAYPRESQEMVFDAHDRAFAFFRGACQRGIYDNMKTAVDAIFVGRERAYNRRFLQMCSHYLVEPVACTPASGWEKGQVENQVGLVRERLFTPRIRVRSYDELNALLLDGVIAYAKAHTHPEQPDRTVWQAFEAERAALVPYAGRFDGFHAVPAAVSSTCLVRFDNNRYSVTASALGRPVEVRAYAERVEIRQDGRIVGEHARGFGRNQTVFDPWHYVPVLARKPGALRNGAPFKDWVLPAALDRIRRKLAGSADGDRQMVEILTAVLRDGLSAVEAACAEALREGVHSADVVLNILARQREPTAPVTILTPESLRLRHEPVADCARYDSLRRAP</sequence>
<keyword evidence="4" id="KW-1185">Reference proteome</keyword>
<dbReference type="InterPro" id="IPR054353">
    <property type="entry name" value="IstA-like_C"/>
</dbReference>
<dbReference type="InterPro" id="IPR036397">
    <property type="entry name" value="RNaseH_sf"/>
</dbReference>
<organism evidence="3 4">
    <name type="scientific">Methylobacterium tardum</name>
    <dbReference type="NCBI Taxonomy" id="374432"/>
    <lineage>
        <taxon>Bacteria</taxon>
        <taxon>Pseudomonadati</taxon>
        <taxon>Pseudomonadota</taxon>
        <taxon>Alphaproteobacteria</taxon>
        <taxon>Hyphomicrobiales</taxon>
        <taxon>Methylobacteriaceae</taxon>
        <taxon>Methylobacterium</taxon>
    </lineage>
</organism>
<name>A0AA37TPD0_9HYPH</name>
<accession>A0AA37TPD0</accession>
<comment type="similarity">
    <text evidence="1">Belongs to the transposase IS21/IS408/IS1162 family.</text>
</comment>
<feature type="domain" description="Integrase catalytic" evidence="2">
    <location>
        <begin position="124"/>
        <end position="300"/>
    </location>
</feature>
<dbReference type="PANTHER" id="PTHR35004">
    <property type="entry name" value="TRANSPOSASE RV3428C-RELATED"/>
    <property type="match status" value="1"/>
</dbReference>
<proteinExistence type="inferred from homology"/>
<dbReference type="GO" id="GO:0015074">
    <property type="term" value="P:DNA integration"/>
    <property type="evidence" value="ECO:0007669"/>
    <property type="project" value="InterPro"/>
</dbReference>
<dbReference type="NCBIfam" id="NF033546">
    <property type="entry name" value="transpos_IS21"/>
    <property type="match status" value="1"/>
</dbReference>
<reference evidence="4" key="1">
    <citation type="journal article" date="2019" name="Int. J. Syst. Evol. Microbiol.">
        <title>The Global Catalogue of Microorganisms (GCM) 10K type strain sequencing project: providing services to taxonomists for standard genome sequencing and annotation.</title>
        <authorList>
            <consortium name="The Broad Institute Genomics Platform"/>
            <consortium name="The Broad Institute Genome Sequencing Center for Infectious Disease"/>
            <person name="Wu L."/>
            <person name="Ma J."/>
        </authorList>
    </citation>
    <scope>NUCLEOTIDE SEQUENCE [LARGE SCALE GENOMIC DNA]</scope>
    <source>
        <strain evidence="4">NBRC 103632</strain>
    </source>
</reference>
<dbReference type="AlphaFoldDB" id="A0AA37TPD0"/>
<dbReference type="Pfam" id="PF22483">
    <property type="entry name" value="Mu-transpos_C_2"/>
    <property type="match status" value="1"/>
</dbReference>
<dbReference type="Proteomes" id="UP001157440">
    <property type="component" value="Unassembled WGS sequence"/>
</dbReference>
<evidence type="ECO:0000313" key="4">
    <source>
        <dbReference type="Proteomes" id="UP001157440"/>
    </source>
</evidence>
<dbReference type="PANTHER" id="PTHR35004:SF7">
    <property type="entry name" value="INTEGRASE PROTEIN"/>
    <property type="match status" value="1"/>
</dbReference>
<dbReference type="PROSITE" id="PS50994">
    <property type="entry name" value="INTEGRASE"/>
    <property type="match status" value="1"/>
</dbReference>
<dbReference type="InterPro" id="IPR001584">
    <property type="entry name" value="Integrase_cat-core"/>
</dbReference>
<dbReference type="EMBL" id="BSPL01000044">
    <property type="protein sequence ID" value="GLS74614.1"/>
    <property type="molecule type" value="Genomic_DNA"/>
</dbReference>
<evidence type="ECO:0000259" key="2">
    <source>
        <dbReference type="PROSITE" id="PS50994"/>
    </source>
</evidence>
<protein>
    <submittedName>
        <fullName evidence="3">Transposase</fullName>
    </submittedName>
</protein>
<gene>
    <name evidence="3" type="ORF">GCM10007890_66320</name>
</gene>